<reference evidence="3 4" key="1">
    <citation type="journal article" date="2021" name="Sci. Rep.">
        <title>The distribution of antibiotic resistance genes in chicken gut microbiota commensals.</title>
        <authorList>
            <person name="Juricova H."/>
            <person name="Matiasovicova J."/>
            <person name="Kubasova T."/>
            <person name="Cejkova D."/>
            <person name="Rychlik I."/>
        </authorList>
    </citation>
    <scope>NUCLEOTIDE SEQUENCE [LARGE SCALE GENOMIC DNA]</scope>
    <source>
        <strain evidence="3 4">An773</strain>
    </source>
</reference>
<evidence type="ECO:0000259" key="2">
    <source>
        <dbReference type="Pfam" id="PF01882"/>
    </source>
</evidence>
<dbReference type="RefSeq" id="WP_138303079.1">
    <property type="nucleotide sequence ID" value="NZ_JACLYY010000007.1"/>
</dbReference>
<sequence length="349" mass="40046">MVLRIILYAVAVVFTGYLFFILNDTVVTTVLILEILYPAAAWFFLAGAKRAVEARLGFVPDMGEKGQEIEVPVLVKSRYRFPVRCRVSLRAGSRFLPGRRQRVSCYLVPGRTRKLSVRIRAELSGRLEVELTGLVLWDWLGIFKRTVRAESLKAVGIWPDMELLPVEVTRRTREFLADADEYSEERSGDDPSQIYQIREYRPQDPARNIHWKISAKEDAVMVKENSFPLGTAVLVRIDFQKSRKMAEDLDHILGSAASLCFSLTEVKCVHMAAWPEEKNRRIVKRRVDSEESLYELLWSLMEMEPVSDRELADACWEEAFRGVWFSTVLTIDNGGDILVDGERQELLQV</sequence>
<proteinExistence type="predicted"/>
<feature type="transmembrane region" description="Helical" evidence="1">
    <location>
        <begin position="5"/>
        <end position="22"/>
    </location>
</feature>
<protein>
    <submittedName>
        <fullName evidence="3">DUF58 domain-containing protein</fullName>
    </submittedName>
</protein>
<keyword evidence="1" id="KW-1133">Transmembrane helix</keyword>
<gene>
    <name evidence="3" type="ORF">H7U36_08460</name>
</gene>
<evidence type="ECO:0000313" key="4">
    <source>
        <dbReference type="Proteomes" id="UP000716906"/>
    </source>
</evidence>
<evidence type="ECO:0000256" key="1">
    <source>
        <dbReference type="SAM" id="Phobius"/>
    </source>
</evidence>
<accession>A0ABS2E922</accession>
<evidence type="ECO:0000313" key="3">
    <source>
        <dbReference type="EMBL" id="MBM6738127.1"/>
    </source>
</evidence>
<organism evidence="3 4">
    <name type="scientific">Faecalicatena fissicatena</name>
    <dbReference type="NCBI Taxonomy" id="290055"/>
    <lineage>
        <taxon>Bacteria</taxon>
        <taxon>Bacillati</taxon>
        <taxon>Bacillota</taxon>
        <taxon>Clostridia</taxon>
        <taxon>Lachnospirales</taxon>
        <taxon>Lachnospiraceae</taxon>
        <taxon>Faecalicatena</taxon>
    </lineage>
</organism>
<keyword evidence="1" id="KW-0812">Transmembrane</keyword>
<comment type="caution">
    <text evidence="3">The sequence shown here is derived from an EMBL/GenBank/DDBJ whole genome shotgun (WGS) entry which is preliminary data.</text>
</comment>
<name>A0ABS2E922_9FIRM</name>
<dbReference type="Pfam" id="PF01882">
    <property type="entry name" value="DUF58"/>
    <property type="match status" value="1"/>
</dbReference>
<dbReference type="PANTHER" id="PTHR34351">
    <property type="entry name" value="SLR1927 PROTEIN-RELATED"/>
    <property type="match status" value="1"/>
</dbReference>
<keyword evidence="1" id="KW-0472">Membrane</keyword>
<dbReference type="InterPro" id="IPR002881">
    <property type="entry name" value="DUF58"/>
</dbReference>
<dbReference type="Proteomes" id="UP000716906">
    <property type="component" value="Unassembled WGS sequence"/>
</dbReference>
<dbReference type="PANTHER" id="PTHR34351:SF2">
    <property type="entry name" value="DUF58 DOMAIN-CONTAINING PROTEIN"/>
    <property type="match status" value="1"/>
</dbReference>
<feature type="transmembrane region" description="Helical" evidence="1">
    <location>
        <begin position="28"/>
        <end position="48"/>
    </location>
</feature>
<keyword evidence="4" id="KW-1185">Reference proteome</keyword>
<dbReference type="EMBL" id="JACLYY010000007">
    <property type="protein sequence ID" value="MBM6738127.1"/>
    <property type="molecule type" value="Genomic_DNA"/>
</dbReference>
<feature type="domain" description="DUF58" evidence="2">
    <location>
        <begin position="196"/>
        <end position="308"/>
    </location>
</feature>